<accession>A0A2R5FYF3</accession>
<dbReference type="OrthoDB" id="9820396at2"/>
<sequence length="221" mass="24775">MMRKSPLVIIAAAIVTIAVVVASKYFLTAAKCENQIVTLSLPQIKLPYKTEDGRALSMDGIPRGRFQISADSEITQIELSAVMLDPSQNLIKQVLMIGGNFPDVAEFELSDRFRRKIIRPAKVIDRIVVQPSGSNTNFIYLFAPPEVTRWNGSRIVSIELDDAIPINHLSVRRANTQSKKWVEGVFVRTNEQIKLGYARKNEAKEYKATYVYGVSDSCPKE</sequence>
<dbReference type="EMBL" id="BDUD01000001">
    <property type="protein sequence ID" value="GBG22498.1"/>
    <property type="molecule type" value="Genomic_DNA"/>
</dbReference>
<reference evidence="1 2" key="1">
    <citation type="submission" date="2017-06" db="EMBL/GenBank/DDBJ databases">
        <title>Genome sequencing of cyanobaciteial culture collection at National Institute for Environmental Studies (NIES).</title>
        <authorList>
            <person name="Hirose Y."/>
            <person name="Shimura Y."/>
            <person name="Fujisawa T."/>
            <person name="Nakamura Y."/>
            <person name="Kawachi M."/>
        </authorList>
    </citation>
    <scope>NUCLEOTIDE SEQUENCE [LARGE SCALE GENOMIC DNA]</scope>
    <source>
        <strain evidence="1 2">NIES-4072</strain>
    </source>
</reference>
<proteinExistence type="predicted"/>
<protein>
    <submittedName>
        <fullName evidence="1">Uncharacterized protein</fullName>
    </submittedName>
</protein>
<comment type="caution">
    <text evidence="1">The sequence shown here is derived from an EMBL/GenBank/DDBJ whole genome shotgun (WGS) entry which is preliminary data.</text>
</comment>
<keyword evidence="2" id="KW-1185">Reference proteome</keyword>
<evidence type="ECO:0000313" key="2">
    <source>
        <dbReference type="Proteomes" id="UP000245124"/>
    </source>
</evidence>
<dbReference type="Proteomes" id="UP000245124">
    <property type="component" value="Unassembled WGS sequence"/>
</dbReference>
<evidence type="ECO:0000313" key="1">
    <source>
        <dbReference type="EMBL" id="GBG22498.1"/>
    </source>
</evidence>
<dbReference type="RefSeq" id="WP_146195872.1">
    <property type="nucleotide sequence ID" value="NZ_BDUD01000001.1"/>
</dbReference>
<name>A0A2R5FYF3_NOSCO</name>
<gene>
    <name evidence="1" type="ORF">NIES4072_62090</name>
</gene>
<organism evidence="1 2">
    <name type="scientific">Nostoc commune NIES-4072</name>
    <dbReference type="NCBI Taxonomy" id="2005467"/>
    <lineage>
        <taxon>Bacteria</taxon>
        <taxon>Bacillati</taxon>
        <taxon>Cyanobacteriota</taxon>
        <taxon>Cyanophyceae</taxon>
        <taxon>Nostocales</taxon>
        <taxon>Nostocaceae</taxon>
        <taxon>Nostoc</taxon>
    </lineage>
</organism>
<dbReference type="AlphaFoldDB" id="A0A2R5FYF3"/>